<keyword evidence="1" id="KW-0732">Signal</keyword>
<reference evidence="2 3" key="1">
    <citation type="submission" date="2020-04" db="EMBL/GenBank/DDBJ databases">
        <title>Molecular characterization of pseudomonads from Agaricus bisporus reveal novel blotch 2 pathogens in Western Europe.</title>
        <authorList>
            <person name="Taparia T."/>
            <person name="Krijger M."/>
            <person name="Haynes E."/>
            <person name="Elpinstone J.G."/>
            <person name="Noble R."/>
            <person name="Van Der Wolf J."/>
        </authorList>
    </citation>
    <scope>NUCLEOTIDE SEQUENCE [LARGE SCALE GENOMIC DNA]</scope>
    <source>
        <strain evidence="2 3">IPO3781</strain>
    </source>
</reference>
<organism evidence="2 3">
    <name type="scientific">Pseudomonas yamanorum</name>
    <dbReference type="NCBI Taxonomy" id="515393"/>
    <lineage>
        <taxon>Bacteria</taxon>
        <taxon>Pseudomonadati</taxon>
        <taxon>Pseudomonadota</taxon>
        <taxon>Gammaproteobacteria</taxon>
        <taxon>Pseudomonadales</taxon>
        <taxon>Pseudomonadaceae</taxon>
        <taxon>Pseudomonas</taxon>
    </lineage>
</organism>
<evidence type="ECO:0000313" key="3">
    <source>
        <dbReference type="Proteomes" id="UP000537188"/>
    </source>
</evidence>
<proteinExistence type="predicted"/>
<dbReference type="Proteomes" id="UP000537188">
    <property type="component" value="Unassembled WGS sequence"/>
</dbReference>
<feature type="signal peptide" evidence="1">
    <location>
        <begin position="1"/>
        <end position="29"/>
    </location>
</feature>
<comment type="caution">
    <text evidence="2">The sequence shown here is derived from an EMBL/GenBank/DDBJ whole genome shotgun (WGS) entry which is preliminary data.</text>
</comment>
<gene>
    <name evidence="2" type="ORF">HX828_19650</name>
</gene>
<accession>A0A7Y8K6Z5</accession>
<dbReference type="EMBL" id="JACARF010000023">
    <property type="protein sequence ID" value="NWE77784.1"/>
    <property type="molecule type" value="Genomic_DNA"/>
</dbReference>
<dbReference type="Pfam" id="PF13557">
    <property type="entry name" value="Phenol_MetA_deg"/>
    <property type="match status" value="1"/>
</dbReference>
<dbReference type="AlphaFoldDB" id="A0A7Y8K6Z5"/>
<dbReference type="RefSeq" id="WP_177115147.1">
    <property type="nucleotide sequence ID" value="NZ_JACARF010000023.1"/>
</dbReference>
<sequence>MNSSICLAPRFYLASCAVMGALLTHNTYAAEGGGSAYPSGVNTVVSGKLPPPGFTSFVYMSNYQADKTMGNDGKEKSTIHNFDLNVKAVSLRMDYVYSDYSLLGATLASRLVLPFVDGKVSYEIDTPRGRVRRSDSQAGLGDVTVVPLMLGWASPRISQIVGVDVFAPAGSYDKDRLFNPGRNTWAFAPWYGVTFYPIEKLELSSKVLYIINQKNDATDYQSGNEFNIDYNIGYNFTKLFQAGISGYAYKQVTGDEQQGTSVNGNGNKGQVFAIGPSVKYQTPVWGVVVKWQHETLVKNRAEGDRFWLQGTIRF</sequence>
<evidence type="ECO:0000256" key="1">
    <source>
        <dbReference type="SAM" id="SignalP"/>
    </source>
</evidence>
<name>A0A7Y8K6Z5_9PSED</name>
<dbReference type="InterPro" id="IPR025737">
    <property type="entry name" value="FApF"/>
</dbReference>
<protein>
    <submittedName>
        <fullName evidence="2">Transporter</fullName>
    </submittedName>
</protein>
<evidence type="ECO:0000313" key="2">
    <source>
        <dbReference type="EMBL" id="NWE77784.1"/>
    </source>
</evidence>
<feature type="chain" id="PRO_5031035062" evidence="1">
    <location>
        <begin position="30"/>
        <end position="314"/>
    </location>
</feature>